<dbReference type="Proteomes" id="UP000516052">
    <property type="component" value="Chromosome"/>
</dbReference>
<accession>A0A7H0ID71</accession>
<evidence type="ECO:0000313" key="2">
    <source>
        <dbReference type="Proteomes" id="UP000516052"/>
    </source>
</evidence>
<reference evidence="1 2" key="1">
    <citation type="submission" date="2020-08" db="EMBL/GenBank/DDBJ databases">
        <title>A novel species.</title>
        <authorList>
            <person name="Gao J."/>
        </authorList>
    </citation>
    <scope>NUCLEOTIDE SEQUENCE [LARGE SCALE GENOMIC DNA]</scope>
    <source>
        <strain evidence="1 2">CRXT-G-22</strain>
    </source>
</reference>
<gene>
    <name evidence="1" type="ORF">IAG44_15720</name>
</gene>
<name>A0A7H0ID71_9ACTN</name>
<dbReference type="KEGG" id="sroi:IAG44_15720"/>
<evidence type="ECO:0000313" key="1">
    <source>
        <dbReference type="EMBL" id="QNP70737.1"/>
    </source>
</evidence>
<sequence length="402" mass="43717">MDLDVGAAKRAYGAGLVGLVRDDLRHLAPDLLRWHLPRVAPDGLLRPGLTIPLSRYDVGDGRFVHLVVRTPPAWADAGQRVSLALWDGDLAGDPVARLHPHPHPSRRFRLDLHRHLWDARRVGELAERAAGDDQHATRRWPVEAALLLAAEGWPAGEVEVRVGGGRRVVVDTRGDPAGGELGFPAREFARCPELPLPVREFTRPAALPLLPDAATWPLPDLVLLRAGAIEADGLHPLVAGALVPGYVRAAAVAGDDGHRYVDCRGSRHRIGLVGGVLSPLDHAPEELRREELLMALTGTPLPCLRVIDEAHRRPECLSGVRERLEHGDMAGALAVVEELLGPEAVLRDGPLRDALAEAAERKVAYGVYRAGLSAGAPERSLGDWTGRRKRARRYARRPVPKL</sequence>
<proteinExistence type="predicted"/>
<dbReference type="AlphaFoldDB" id="A0A7H0ID71"/>
<dbReference type="EMBL" id="CP060828">
    <property type="protein sequence ID" value="QNP70737.1"/>
    <property type="molecule type" value="Genomic_DNA"/>
</dbReference>
<organism evidence="1 2">
    <name type="scientific">Streptomyces roseirectus</name>
    <dbReference type="NCBI Taxonomy" id="2768066"/>
    <lineage>
        <taxon>Bacteria</taxon>
        <taxon>Bacillati</taxon>
        <taxon>Actinomycetota</taxon>
        <taxon>Actinomycetes</taxon>
        <taxon>Kitasatosporales</taxon>
        <taxon>Streptomycetaceae</taxon>
        <taxon>Streptomyces</taxon>
    </lineage>
</organism>
<keyword evidence="2" id="KW-1185">Reference proteome</keyword>
<protein>
    <submittedName>
        <fullName evidence="1">Uncharacterized protein</fullName>
    </submittedName>
</protein>